<keyword evidence="3" id="KW-0677">Repeat</keyword>
<dbReference type="PROSITE" id="PS50157">
    <property type="entry name" value="ZINC_FINGER_C2H2_2"/>
    <property type="match status" value="2"/>
</dbReference>
<dbReference type="PROSITE" id="PS00028">
    <property type="entry name" value="ZINC_FINGER_C2H2_1"/>
    <property type="match status" value="2"/>
</dbReference>
<dbReference type="InterPro" id="IPR013087">
    <property type="entry name" value="Znf_C2H2_type"/>
</dbReference>
<keyword evidence="5" id="KW-0862">Zinc</keyword>
<dbReference type="FunFam" id="3.30.160.60:FF:000145">
    <property type="entry name" value="Zinc finger protein 574"/>
    <property type="match status" value="1"/>
</dbReference>
<dbReference type="Pfam" id="PF00096">
    <property type="entry name" value="zf-C2H2"/>
    <property type="match status" value="2"/>
</dbReference>
<keyword evidence="6" id="KW-0539">Nucleus</keyword>
<dbReference type="GO" id="GO:0008270">
    <property type="term" value="F:zinc ion binding"/>
    <property type="evidence" value="ECO:0007669"/>
    <property type="project" value="UniProtKB-KW"/>
</dbReference>
<evidence type="ECO:0000256" key="5">
    <source>
        <dbReference type="ARBA" id="ARBA00022833"/>
    </source>
</evidence>
<dbReference type="GO" id="GO:0000981">
    <property type="term" value="F:DNA-binding transcription factor activity, RNA polymerase II-specific"/>
    <property type="evidence" value="ECO:0007669"/>
    <property type="project" value="TreeGrafter"/>
</dbReference>
<evidence type="ECO:0000256" key="3">
    <source>
        <dbReference type="ARBA" id="ARBA00022737"/>
    </source>
</evidence>
<evidence type="ECO:0000256" key="6">
    <source>
        <dbReference type="ARBA" id="ARBA00023242"/>
    </source>
</evidence>
<dbReference type="GO" id="GO:0005634">
    <property type="term" value="C:nucleus"/>
    <property type="evidence" value="ECO:0007669"/>
    <property type="project" value="UniProtKB-SubCell"/>
</dbReference>
<dbReference type="Gene3D" id="3.30.160.60">
    <property type="entry name" value="Classic Zinc Finger"/>
    <property type="match status" value="2"/>
</dbReference>
<dbReference type="SUPFAM" id="SSF57667">
    <property type="entry name" value="beta-beta-alpha zinc fingers"/>
    <property type="match status" value="1"/>
</dbReference>
<sequence length="140" mass="16040">MSDFVQLEHYVEARAIKPEPVEESQASESFEELNEPDDDAIMPEANLPPLSQSPTSMTLAQAEKSCLLVDSINHMADSVYDPTRPFPCGHCAKNFKRQDDLNRHMRTHTGEKPFACSECEKRFMRSDHLKKHLKTHTRAR</sequence>
<dbReference type="OrthoDB" id="8113227at2759"/>
<gene>
    <name evidence="10" type="primary">Sp1</name>
    <name evidence="10" type="ORF">EVAR_72760_1</name>
</gene>
<proteinExistence type="predicted"/>
<feature type="domain" description="C2H2-type" evidence="9">
    <location>
        <begin position="114"/>
        <end position="140"/>
    </location>
</feature>
<evidence type="ECO:0000313" key="10">
    <source>
        <dbReference type="EMBL" id="GBP10836.1"/>
    </source>
</evidence>
<dbReference type="GO" id="GO:0000978">
    <property type="term" value="F:RNA polymerase II cis-regulatory region sequence-specific DNA binding"/>
    <property type="evidence" value="ECO:0007669"/>
    <property type="project" value="TreeGrafter"/>
</dbReference>
<evidence type="ECO:0000256" key="2">
    <source>
        <dbReference type="ARBA" id="ARBA00022723"/>
    </source>
</evidence>
<name>A0A4C1T9M4_EUMVA</name>
<dbReference type="PANTHER" id="PTHR23235:SF120">
    <property type="entry name" value="KRUPPEL-LIKE FACTOR 15"/>
    <property type="match status" value="1"/>
</dbReference>
<dbReference type="FunFam" id="3.30.160.60:FF:000483">
    <property type="entry name" value="Zinc finger protein 423"/>
    <property type="match status" value="1"/>
</dbReference>
<dbReference type="AlphaFoldDB" id="A0A4C1T9M4"/>
<accession>A0A4C1T9M4</accession>
<keyword evidence="4 7" id="KW-0863">Zinc-finger</keyword>
<organism evidence="10 11">
    <name type="scientific">Eumeta variegata</name>
    <name type="common">Bagworm moth</name>
    <name type="synonym">Eumeta japonica</name>
    <dbReference type="NCBI Taxonomy" id="151549"/>
    <lineage>
        <taxon>Eukaryota</taxon>
        <taxon>Metazoa</taxon>
        <taxon>Ecdysozoa</taxon>
        <taxon>Arthropoda</taxon>
        <taxon>Hexapoda</taxon>
        <taxon>Insecta</taxon>
        <taxon>Pterygota</taxon>
        <taxon>Neoptera</taxon>
        <taxon>Endopterygota</taxon>
        <taxon>Lepidoptera</taxon>
        <taxon>Glossata</taxon>
        <taxon>Ditrysia</taxon>
        <taxon>Tineoidea</taxon>
        <taxon>Psychidae</taxon>
        <taxon>Oiketicinae</taxon>
        <taxon>Eumeta</taxon>
    </lineage>
</organism>
<dbReference type="EMBL" id="BGZK01004776">
    <property type="protein sequence ID" value="GBP10836.1"/>
    <property type="molecule type" value="Genomic_DNA"/>
</dbReference>
<evidence type="ECO:0000256" key="4">
    <source>
        <dbReference type="ARBA" id="ARBA00022771"/>
    </source>
</evidence>
<feature type="region of interest" description="Disordered" evidence="8">
    <location>
        <begin position="17"/>
        <end position="57"/>
    </location>
</feature>
<evidence type="ECO:0000256" key="7">
    <source>
        <dbReference type="PROSITE-ProRule" id="PRU00042"/>
    </source>
</evidence>
<comment type="caution">
    <text evidence="10">The sequence shown here is derived from an EMBL/GenBank/DDBJ whole genome shotgun (WGS) entry which is preliminary data.</text>
</comment>
<evidence type="ECO:0000259" key="9">
    <source>
        <dbReference type="PROSITE" id="PS50157"/>
    </source>
</evidence>
<dbReference type="SMART" id="SM00355">
    <property type="entry name" value="ZnF_C2H2"/>
    <property type="match status" value="2"/>
</dbReference>
<evidence type="ECO:0000256" key="1">
    <source>
        <dbReference type="ARBA" id="ARBA00004123"/>
    </source>
</evidence>
<feature type="compositionally biased region" description="Acidic residues" evidence="8">
    <location>
        <begin position="29"/>
        <end position="41"/>
    </location>
</feature>
<dbReference type="Proteomes" id="UP000299102">
    <property type="component" value="Unassembled WGS sequence"/>
</dbReference>
<keyword evidence="11" id="KW-1185">Reference proteome</keyword>
<reference evidence="10 11" key="1">
    <citation type="journal article" date="2019" name="Commun. Biol.">
        <title>The bagworm genome reveals a unique fibroin gene that provides high tensile strength.</title>
        <authorList>
            <person name="Kono N."/>
            <person name="Nakamura H."/>
            <person name="Ohtoshi R."/>
            <person name="Tomita M."/>
            <person name="Numata K."/>
            <person name="Arakawa K."/>
        </authorList>
    </citation>
    <scope>NUCLEOTIDE SEQUENCE [LARGE SCALE GENOMIC DNA]</scope>
</reference>
<evidence type="ECO:0000256" key="8">
    <source>
        <dbReference type="SAM" id="MobiDB-lite"/>
    </source>
</evidence>
<dbReference type="InterPro" id="IPR036236">
    <property type="entry name" value="Znf_C2H2_sf"/>
</dbReference>
<evidence type="ECO:0000313" key="11">
    <source>
        <dbReference type="Proteomes" id="UP000299102"/>
    </source>
</evidence>
<keyword evidence="2" id="KW-0479">Metal-binding</keyword>
<dbReference type="PANTHER" id="PTHR23235">
    <property type="entry name" value="KRUEPPEL-LIKE TRANSCRIPTION FACTOR"/>
    <property type="match status" value="1"/>
</dbReference>
<protein>
    <submittedName>
        <fullName evidence="10">Transcription factor Sp1</fullName>
    </submittedName>
</protein>
<dbReference type="STRING" id="151549.A0A4C1T9M4"/>
<comment type="subcellular location">
    <subcellularLocation>
        <location evidence="1">Nucleus</location>
    </subcellularLocation>
</comment>
<feature type="domain" description="C2H2-type" evidence="9">
    <location>
        <begin position="86"/>
        <end position="113"/>
    </location>
</feature>